<comment type="similarity">
    <text evidence="1 3">Belongs to the HMG-CoA reductase family.</text>
</comment>
<dbReference type="PRINTS" id="PR00071">
    <property type="entry name" value="HMGCOARDTASE"/>
</dbReference>
<evidence type="ECO:0000313" key="5">
    <source>
        <dbReference type="Proteomes" id="UP000230607"/>
    </source>
</evidence>
<evidence type="ECO:0000256" key="2">
    <source>
        <dbReference type="ARBA" id="ARBA00023002"/>
    </source>
</evidence>
<dbReference type="CDD" id="cd00644">
    <property type="entry name" value="HMG-CoA_reductase_classII"/>
    <property type="match status" value="1"/>
</dbReference>
<dbReference type="AlphaFoldDB" id="A0A2H1FGS2"/>
<reference evidence="5" key="1">
    <citation type="submission" date="2017-03" db="EMBL/GenBank/DDBJ databases">
        <authorList>
            <person name="Herbold C."/>
        </authorList>
    </citation>
    <scope>NUCLEOTIDE SEQUENCE [LARGE SCALE GENOMIC DNA]</scope>
</reference>
<dbReference type="PANTHER" id="PTHR10572">
    <property type="entry name" value="3-HYDROXY-3-METHYLGLUTARYL-COENZYME A REDUCTASE"/>
    <property type="match status" value="1"/>
</dbReference>
<dbReference type="InterPro" id="IPR023076">
    <property type="entry name" value="HMG_CoA_Rdtase_CS"/>
</dbReference>
<dbReference type="Pfam" id="PF00368">
    <property type="entry name" value="HMG-CoA_red"/>
    <property type="match status" value="1"/>
</dbReference>
<dbReference type="NCBIfam" id="TIGR00532">
    <property type="entry name" value="HMG_CoA_R_NAD"/>
    <property type="match status" value="1"/>
</dbReference>
<sequence length="421" mass="45356">MLSKLTDSTIPKFHEKTRDEKLKVLESFSDLSEEDIKILKSEGGISFDQANNMVENAIGIMSYPLGIATNFKINGKDYLIPMVIEEPSVIAAASKAAKIARKHGGFTMEADNSYSIGQIQVVEVDVKFGTSKIMEKSEEIIILANSKSKTLSKMGKGAKTISCKEVITESGPMLVVEILIDVGDAMGANVTNTMCESVASLIEKITGGRVILKILSNYSTKRLVKGNAIFDKEELGGEDIVNNIIWAYEFAANDPYRAVTHNKGIMNGIIAVANSTGQDTRAIEAAAHAYASRHGKYTSLTKWKKNNDGNLVGEIEVPMSVGIVGGIINIHPMIKTCVKILGVKSARELSCIMGAAGLAQNLSALRALSSEGIQKGHMKLHAQNIAVSAGVPPEKISYVIAEMTREGNISVTRAKEILENL</sequence>
<dbReference type="PROSITE" id="PS01192">
    <property type="entry name" value="HMG_COA_REDUCTASE_3"/>
    <property type="match status" value="1"/>
</dbReference>
<dbReference type="InterPro" id="IPR002202">
    <property type="entry name" value="HMG_CoA_Rdtase"/>
</dbReference>
<dbReference type="SUPFAM" id="SSF55035">
    <property type="entry name" value="NAD-binding domain of HMG-CoA reductase"/>
    <property type="match status" value="1"/>
</dbReference>
<dbReference type="GO" id="GO:0004420">
    <property type="term" value="F:hydroxymethylglutaryl-CoA reductase (NADPH) activity"/>
    <property type="evidence" value="ECO:0007669"/>
    <property type="project" value="InterPro"/>
</dbReference>
<dbReference type="InterPro" id="IPR004553">
    <property type="entry name" value="HMG_CoA_Rdtase_bac-typ"/>
</dbReference>
<accession>A0A2H1FGS2</accession>
<name>A0A2H1FGS2_9ARCH</name>
<dbReference type="PROSITE" id="PS50065">
    <property type="entry name" value="HMG_COA_REDUCTASE_4"/>
    <property type="match status" value="1"/>
</dbReference>
<dbReference type="Proteomes" id="UP000230607">
    <property type="component" value="Chromosome 1"/>
</dbReference>
<dbReference type="SUPFAM" id="SSF56542">
    <property type="entry name" value="Substrate-binding domain of HMG-CoA reductase"/>
    <property type="match status" value="1"/>
</dbReference>
<evidence type="ECO:0000256" key="3">
    <source>
        <dbReference type="RuleBase" id="RU361219"/>
    </source>
</evidence>
<dbReference type="InterPro" id="IPR023074">
    <property type="entry name" value="HMG_CoA_Rdtase_cat_sf"/>
</dbReference>
<dbReference type="EMBL" id="LT841358">
    <property type="protein sequence ID" value="SMH71892.1"/>
    <property type="molecule type" value="Genomic_DNA"/>
</dbReference>
<evidence type="ECO:0000313" key="4">
    <source>
        <dbReference type="EMBL" id="SMH71892.1"/>
    </source>
</evidence>
<dbReference type="InterPro" id="IPR009023">
    <property type="entry name" value="HMG_CoA_Rdtase_NAD(P)-bd_sf"/>
</dbReference>
<dbReference type="Gene3D" id="3.90.770.10">
    <property type="entry name" value="3-hydroxy-3-methylglutaryl-coenzyme A Reductase, Chain A, domain 2"/>
    <property type="match status" value="2"/>
</dbReference>
<keyword evidence="5" id="KW-1185">Reference proteome</keyword>
<gene>
    <name evidence="4" type="primary">hmgA</name>
    <name evidence="4" type="ORF">NCS_11704</name>
</gene>
<dbReference type="InterPro" id="IPR009029">
    <property type="entry name" value="HMG_CoA_Rdtase_sub-bd_dom_sf"/>
</dbReference>
<dbReference type="PANTHER" id="PTHR10572:SF24">
    <property type="entry name" value="3-HYDROXY-3-METHYLGLUTARYL-COENZYME A REDUCTASE"/>
    <property type="match status" value="1"/>
</dbReference>
<evidence type="ECO:0000256" key="1">
    <source>
        <dbReference type="ARBA" id="ARBA00007661"/>
    </source>
</evidence>
<protein>
    <recommendedName>
        <fullName evidence="3">3-hydroxy-3-methylglutaryl coenzyme A reductase</fullName>
        <shortName evidence="3">HMG-CoA reductase</shortName>
    </recommendedName>
</protein>
<dbReference type="Gene3D" id="1.10.8.660">
    <property type="match status" value="1"/>
</dbReference>
<proteinExistence type="inferred from homology"/>
<keyword evidence="2 3" id="KW-0560">Oxidoreductase</keyword>
<organism evidence="4 5">
    <name type="scientific">Candidatus Nitrosotalea okcheonensis</name>
    <dbReference type="NCBI Taxonomy" id="1903276"/>
    <lineage>
        <taxon>Archaea</taxon>
        <taxon>Nitrososphaerota</taxon>
        <taxon>Nitrososphaeria</taxon>
        <taxon>Nitrosotaleales</taxon>
        <taxon>Nitrosotaleaceae</taxon>
        <taxon>Nitrosotalea</taxon>
    </lineage>
</organism>
<dbReference type="GO" id="GO:0015936">
    <property type="term" value="P:coenzyme A metabolic process"/>
    <property type="evidence" value="ECO:0007669"/>
    <property type="project" value="InterPro"/>
</dbReference>